<evidence type="ECO:0000256" key="2">
    <source>
        <dbReference type="SAM" id="SignalP"/>
    </source>
</evidence>
<keyword evidence="1 2" id="KW-0732">Signal</keyword>
<evidence type="ECO:0000313" key="5">
    <source>
        <dbReference type="Proteomes" id="UP000307507"/>
    </source>
</evidence>
<dbReference type="EMBL" id="SSNZ01000002">
    <property type="protein sequence ID" value="THF51223.1"/>
    <property type="molecule type" value="Genomic_DNA"/>
</dbReference>
<keyword evidence="5" id="KW-1185">Reference proteome</keyword>
<gene>
    <name evidence="4" type="ORF">E6C50_05480</name>
</gene>
<dbReference type="AlphaFoldDB" id="A0A4S3ZZ37"/>
<dbReference type="NCBIfam" id="TIGR04183">
    <property type="entry name" value="Por_Secre_tail"/>
    <property type="match status" value="1"/>
</dbReference>
<accession>A0A4S3ZZ37</accession>
<evidence type="ECO:0000313" key="4">
    <source>
        <dbReference type="EMBL" id="THF51223.1"/>
    </source>
</evidence>
<feature type="domain" description="Secretion system C-terminal sorting" evidence="3">
    <location>
        <begin position="259"/>
        <end position="335"/>
    </location>
</feature>
<protein>
    <submittedName>
        <fullName evidence="4">T9SS type A sorting domain-containing protein</fullName>
    </submittedName>
</protein>
<feature type="chain" id="PRO_5020782840" evidence="2">
    <location>
        <begin position="25"/>
        <end position="339"/>
    </location>
</feature>
<dbReference type="OrthoDB" id="7063782at2"/>
<feature type="signal peptide" evidence="2">
    <location>
        <begin position="1"/>
        <end position="24"/>
    </location>
</feature>
<comment type="caution">
    <text evidence="4">The sequence shown here is derived from an EMBL/GenBank/DDBJ whole genome shotgun (WGS) entry which is preliminary data.</text>
</comment>
<dbReference type="RefSeq" id="WP_136402210.1">
    <property type="nucleotide sequence ID" value="NZ_SSNZ01000002.1"/>
</dbReference>
<evidence type="ECO:0000256" key="1">
    <source>
        <dbReference type="ARBA" id="ARBA00022729"/>
    </source>
</evidence>
<dbReference type="Pfam" id="PF18962">
    <property type="entry name" value="Por_Secre_tail"/>
    <property type="match status" value="1"/>
</dbReference>
<reference evidence="4 5" key="1">
    <citation type="submission" date="2019-04" db="EMBL/GenBank/DDBJ databases">
        <title>Flavobacterium sp. nov. isolated from construction timber.</title>
        <authorList>
            <person name="Lin S.-Y."/>
            <person name="Chang C.-T."/>
            <person name="Young C.-C."/>
        </authorList>
    </citation>
    <scope>NUCLEOTIDE SEQUENCE [LARGE SCALE GENOMIC DNA]</scope>
    <source>
        <strain evidence="4 5">CC-CTC003</strain>
    </source>
</reference>
<sequence length="339" mass="36071">MKKTTQKNFLAVLTLALLGLTASAQGFYTNGGLTTGTTTANGSTTSPAGYTWSELQSVGGSTNTNLGFGAIFNTAATTNLRIADNFTVTSTMNLTTVDLFCYQTGSTGTTPPIDQMRVQIWNGDPSSGTATVVAGNMTANIYNAAGSGEANMYRIGNNTPGTTRKIWRISGNLTATLAPGTYWVDFQVHATNDGSIFFPAVTIPGALTVAGSNAKQYSGTAWAGIVDAGSTQAMDMPFILNYQAFLGTESFITNNKMLLYPNPATNVLHLKVNYNATQAVPGRVEIYDLKGAKVLDQKLVLAEADNYPVNVESLNRGVYLVKTFDVDNNEIVKTKLVKE</sequence>
<name>A0A4S3ZZ37_9FLAO</name>
<dbReference type="InterPro" id="IPR026444">
    <property type="entry name" value="Secre_tail"/>
</dbReference>
<dbReference type="Proteomes" id="UP000307507">
    <property type="component" value="Unassembled WGS sequence"/>
</dbReference>
<organism evidence="4 5">
    <name type="scientific">Flavobacterium supellecticarium</name>
    <dbReference type="NCBI Taxonomy" id="2565924"/>
    <lineage>
        <taxon>Bacteria</taxon>
        <taxon>Pseudomonadati</taxon>
        <taxon>Bacteroidota</taxon>
        <taxon>Flavobacteriia</taxon>
        <taxon>Flavobacteriales</taxon>
        <taxon>Flavobacteriaceae</taxon>
        <taxon>Flavobacterium</taxon>
    </lineage>
</organism>
<proteinExistence type="predicted"/>
<evidence type="ECO:0000259" key="3">
    <source>
        <dbReference type="Pfam" id="PF18962"/>
    </source>
</evidence>